<feature type="chain" id="PRO_5043846778" evidence="2">
    <location>
        <begin position="32"/>
        <end position="189"/>
    </location>
</feature>
<dbReference type="GO" id="GO:0004867">
    <property type="term" value="F:serine-type endopeptidase inhibitor activity"/>
    <property type="evidence" value="ECO:0007669"/>
    <property type="project" value="UniProtKB-KW"/>
</dbReference>
<accession>A0AAW8NK98</accession>
<dbReference type="InterPro" id="IPR036198">
    <property type="entry name" value="Ecotin_sf"/>
</dbReference>
<dbReference type="InterPro" id="IPR005658">
    <property type="entry name" value="Prot_inh_ecotin"/>
</dbReference>
<dbReference type="NCBIfam" id="NF002987">
    <property type="entry name" value="PRK03719.1"/>
    <property type="match status" value="1"/>
</dbReference>
<comment type="similarity">
    <text evidence="1">Belongs to the protease inhibitor I11 (ecotin) family.</text>
</comment>
<dbReference type="PANTHER" id="PTHR35890:SF3">
    <property type="entry name" value="ECOTIN"/>
    <property type="match status" value="1"/>
</dbReference>
<dbReference type="Pfam" id="PF03974">
    <property type="entry name" value="Ecotin"/>
    <property type="match status" value="1"/>
</dbReference>
<name>A0AAW8NK98_9GAMM</name>
<evidence type="ECO:0000313" key="5">
    <source>
        <dbReference type="Proteomes" id="UP001259340"/>
    </source>
</evidence>
<sequence length="189" mass="21750">MTTFTNTTKQLARTLLTTSIMFAAFSFNANATSPMHPSGLNQNMLTSQSYTQENYLTSDATKMYPKPEDGQVQHILTLPKLDNEDNYMVEIEIGQLRNVDCNKHGLMGKLTQKTVQGWGYNFYQVDEIKDGPSTMMACFEKEKTEKFLTISDKLTLKYDSRLPKVFYLPEGTQIRYRLWQATSDFNYSK</sequence>
<keyword evidence="2" id="KW-0732">Signal</keyword>
<dbReference type="EMBL" id="JAPMLE010000001">
    <property type="protein sequence ID" value="MDR8523697.1"/>
    <property type="molecule type" value="Genomic_DNA"/>
</dbReference>
<dbReference type="PANTHER" id="PTHR35890">
    <property type="match status" value="1"/>
</dbReference>
<dbReference type="Proteomes" id="UP001271263">
    <property type="component" value="Unassembled WGS sequence"/>
</dbReference>
<dbReference type="Proteomes" id="UP001259340">
    <property type="component" value="Unassembled WGS sequence"/>
</dbReference>
<dbReference type="SUPFAM" id="SSF49772">
    <property type="entry name" value="Ecotin, trypsin inhibitor"/>
    <property type="match status" value="1"/>
</dbReference>
<feature type="signal peptide" evidence="2">
    <location>
        <begin position="1"/>
        <end position="31"/>
    </location>
</feature>
<dbReference type="AlphaFoldDB" id="A0AAW8NK98"/>
<dbReference type="PIRSF" id="PIRSF006865">
    <property type="entry name" value="Prot_inh_ecotin"/>
    <property type="match status" value="1"/>
</dbReference>
<dbReference type="EMBL" id="JAPMLD010000002">
    <property type="protein sequence ID" value="MDW4823868.1"/>
    <property type="molecule type" value="Genomic_DNA"/>
</dbReference>
<evidence type="ECO:0000313" key="6">
    <source>
        <dbReference type="Proteomes" id="UP001271263"/>
    </source>
</evidence>
<evidence type="ECO:0000313" key="3">
    <source>
        <dbReference type="EMBL" id="MDR8523697.1"/>
    </source>
</evidence>
<reference evidence="3" key="2">
    <citation type="submission" date="2022-11" db="EMBL/GenBank/DDBJ databases">
        <title>Prophages regulate Shewanella fidelis motility and biofilm formation: implications for gut colonization dynamics in Ciona robusta.</title>
        <authorList>
            <person name="Natarajan O."/>
            <person name="Gibboney S.L."/>
            <person name="Young M.N."/>
            <person name="Lim S.J."/>
            <person name="Pluta N."/>
            <person name="Atkinson C.G.F."/>
            <person name="Leigh B.A."/>
            <person name="Liberti A."/>
            <person name="Kees E."/>
            <person name="Breitbart M."/>
            <person name="Gralnick J."/>
            <person name="Dishaw L.J."/>
        </authorList>
    </citation>
    <scope>NUCLEOTIDE SEQUENCE</scope>
    <source>
        <strain evidence="3">3313</strain>
    </source>
</reference>
<evidence type="ECO:0000256" key="1">
    <source>
        <dbReference type="ARBA" id="ARBA00010558"/>
    </source>
</evidence>
<evidence type="ECO:0000256" key="2">
    <source>
        <dbReference type="SAM" id="SignalP"/>
    </source>
</evidence>
<evidence type="ECO:0000313" key="4">
    <source>
        <dbReference type="EMBL" id="MDW4823868.1"/>
    </source>
</evidence>
<dbReference type="RefSeq" id="WP_310654574.1">
    <property type="nucleotide sequence ID" value="NZ_JAPMLA010000001.1"/>
</dbReference>
<dbReference type="Gene3D" id="2.60.40.550">
    <property type="entry name" value="Ecotin"/>
    <property type="match status" value="1"/>
</dbReference>
<gene>
    <name evidence="3" type="primary">eco</name>
    <name evidence="3" type="ORF">OS133_08380</name>
    <name evidence="4" type="ORF">OS134_07335</name>
</gene>
<keyword evidence="6" id="KW-1185">Reference proteome</keyword>
<protein>
    <submittedName>
        <fullName evidence="3">Serine protease inhibitor ecotin</fullName>
    </submittedName>
</protein>
<organism evidence="3 5">
    <name type="scientific">Shewanella fidelis</name>
    <dbReference type="NCBI Taxonomy" id="173509"/>
    <lineage>
        <taxon>Bacteria</taxon>
        <taxon>Pseudomonadati</taxon>
        <taxon>Pseudomonadota</taxon>
        <taxon>Gammaproteobacteria</taxon>
        <taxon>Alteromonadales</taxon>
        <taxon>Shewanellaceae</taxon>
        <taxon>Shewanella</taxon>
    </lineage>
</organism>
<keyword evidence="3" id="KW-0646">Protease inhibitor</keyword>
<comment type="caution">
    <text evidence="3">The sequence shown here is derived from an EMBL/GenBank/DDBJ whole genome shotgun (WGS) entry which is preliminary data.</text>
</comment>
<reference evidence="4 6" key="1">
    <citation type="journal article" date="2022" name="bioRxiv">
        <title>Prophages regulate Shewanella fidelis 3313 motility and biofilm formation: implications for gut colonization dynamics in Ciona robusta.</title>
        <authorList>
            <person name="Natarajan O."/>
            <person name="Gibboney S.L."/>
            <person name="Young M.N."/>
            <person name="Lim S.J."/>
            <person name="Pluta N."/>
            <person name="Atkinson C.G."/>
            <person name="Leigh B.A."/>
            <person name="Liberti A."/>
            <person name="Kees E.D."/>
            <person name="Breitbart M."/>
            <person name="Gralnick J.A."/>
            <person name="Dishaw L.J."/>
        </authorList>
    </citation>
    <scope>NUCLEOTIDE SEQUENCE [LARGE SCALE GENOMIC DNA]</scope>
    <source>
        <strain evidence="4 6">JG4066</strain>
    </source>
</reference>
<keyword evidence="3" id="KW-0722">Serine protease inhibitor</keyword>
<proteinExistence type="inferred from homology"/>